<organism evidence="2 3">
    <name type="scientific">Hyaloscypha variabilis (strain UAMH 11265 / GT02V1 / F)</name>
    <name type="common">Meliniomyces variabilis</name>
    <dbReference type="NCBI Taxonomy" id="1149755"/>
    <lineage>
        <taxon>Eukaryota</taxon>
        <taxon>Fungi</taxon>
        <taxon>Dikarya</taxon>
        <taxon>Ascomycota</taxon>
        <taxon>Pezizomycotina</taxon>
        <taxon>Leotiomycetes</taxon>
        <taxon>Helotiales</taxon>
        <taxon>Hyaloscyphaceae</taxon>
        <taxon>Hyaloscypha</taxon>
        <taxon>Hyaloscypha variabilis</taxon>
    </lineage>
</organism>
<sequence>MAKNNADRVRYQHRPLKDHDSTRILHLQPGGFADDIHVRLTEIRLSEKPSFEALSYVWGSPTPTDPISCHGEELLVTSNCIAAMRQLRHKYRTRVLWIDAICIDQNSKNERNHQVRLMGEIYSTAKRVIIWLGEWTTESDFLMSFMKNYYRIWKYLPALRKILLLNHIKKLHTAETCAEFEDSLSDPGSFNPICDRPWFSRKWTIQEYVLSSEAFFQCGGKVLQASQLFSAFQDIMKRNYSYFNRDTYISSSFAAYTNVFNGLRQAIQHGDRVNEFSLFQILDLARQQIATEPRDAVFALYGILQRINPDITPPDYSKSVEQIYTEVAKMVIQSEKSLHILETMGEDSIGSNLPSWVPQFDIAPAHGFKQGIGREEMNPSATGINSRVTFNFSHYDKSLSVRGRIIDKIQRTAATHVSMYEEHENVLSQHTPDFINYPAVQQDGGDQSEAWLQCISTPTTLQLPPLFEQSPSDSSFTVDENISEQASIQAKIAEKRESEYLAILNRISSDRKLLNLHQAIYLQCEGTRLLITTDGRLGKGLKNIQEGDAVALIAGVDIPMILRKDGGSYRSMGPAYIHGIMNGEMWPENEDDLIDIVLS</sequence>
<accession>A0A2J6QRQ4</accession>
<protein>
    <submittedName>
        <fullName evidence="2">HET-domain-containing protein</fullName>
    </submittedName>
</protein>
<dbReference type="PANTHER" id="PTHR24148">
    <property type="entry name" value="ANKYRIN REPEAT DOMAIN-CONTAINING PROTEIN 39 HOMOLOG-RELATED"/>
    <property type="match status" value="1"/>
</dbReference>
<dbReference type="Pfam" id="PF26639">
    <property type="entry name" value="Het-6_barrel"/>
    <property type="match status" value="1"/>
</dbReference>
<dbReference type="Pfam" id="PF06985">
    <property type="entry name" value="HET"/>
    <property type="match status" value="1"/>
</dbReference>
<evidence type="ECO:0000313" key="2">
    <source>
        <dbReference type="EMBL" id="PMD28939.1"/>
    </source>
</evidence>
<dbReference type="InterPro" id="IPR010730">
    <property type="entry name" value="HET"/>
</dbReference>
<evidence type="ECO:0000313" key="3">
    <source>
        <dbReference type="Proteomes" id="UP000235786"/>
    </source>
</evidence>
<dbReference type="OrthoDB" id="194358at2759"/>
<name>A0A2J6QRQ4_HYAVF</name>
<proteinExistence type="predicted"/>
<dbReference type="EMBL" id="KZ613980">
    <property type="protein sequence ID" value="PMD28939.1"/>
    <property type="molecule type" value="Genomic_DNA"/>
</dbReference>
<dbReference type="InterPro" id="IPR052895">
    <property type="entry name" value="HetReg/Transcr_Mod"/>
</dbReference>
<dbReference type="STRING" id="1149755.A0A2J6QRQ4"/>
<dbReference type="PANTHER" id="PTHR24148:SF79">
    <property type="entry name" value="HETEROKARYON INCOMPATIBILITY DOMAIN-CONTAINING PROTEIN"/>
    <property type="match status" value="1"/>
</dbReference>
<reference evidence="2 3" key="1">
    <citation type="submission" date="2016-04" db="EMBL/GenBank/DDBJ databases">
        <title>A degradative enzymes factory behind the ericoid mycorrhizal symbiosis.</title>
        <authorList>
            <consortium name="DOE Joint Genome Institute"/>
            <person name="Martino E."/>
            <person name="Morin E."/>
            <person name="Grelet G."/>
            <person name="Kuo A."/>
            <person name="Kohler A."/>
            <person name="Daghino S."/>
            <person name="Barry K."/>
            <person name="Choi C."/>
            <person name="Cichocki N."/>
            <person name="Clum A."/>
            <person name="Copeland A."/>
            <person name="Hainaut M."/>
            <person name="Haridas S."/>
            <person name="Labutti K."/>
            <person name="Lindquist E."/>
            <person name="Lipzen A."/>
            <person name="Khouja H.-R."/>
            <person name="Murat C."/>
            <person name="Ohm R."/>
            <person name="Olson A."/>
            <person name="Spatafora J."/>
            <person name="Veneault-Fourrey C."/>
            <person name="Henrissat B."/>
            <person name="Grigoriev I."/>
            <person name="Martin F."/>
            <person name="Perotto S."/>
        </authorList>
    </citation>
    <scope>NUCLEOTIDE SEQUENCE [LARGE SCALE GENOMIC DNA]</scope>
    <source>
        <strain evidence="2 3">F</strain>
    </source>
</reference>
<feature type="domain" description="Heterokaryon incompatibility" evidence="1">
    <location>
        <begin position="51"/>
        <end position="207"/>
    </location>
</feature>
<dbReference type="Proteomes" id="UP000235786">
    <property type="component" value="Unassembled WGS sequence"/>
</dbReference>
<dbReference type="AlphaFoldDB" id="A0A2J6QRQ4"/>
<evidence type="ECO:0000259" key="1">
    <source>
        <dbReference type="Pfam" id="PF06985"/>
    </source>
</evidence>
<gene>
    <name evidence="2" type="ORF">L207DRAFT_618292</name>
</gene>
<keyword evidence="3" id="KW-1185">Reference proteome</keyword>